<reference evidence="2 3" key="1">
    <citation type="submission" date="2023-08" db="EMBL/GenBank/DDBJ databases">
        <title>Rhodoferax potami sp. nov. and Rhodoferax mekongensis sp. nov., isolated from the Mekong River in Thailand.</title>
        <authorList>
            <person name="Kitikhun S."/>
            <person name="Charoenyingcharoen P."/>
            <person name="Siriarchawattana P."/>
            <person name="Likhitrattanapisal S."/>
            <person name="Nilsakha T."/>
            <person name="Chanpet A."/>
            <person name="Rattanawaree P."/>
            <person name="Ingsriswang S."/>
        </authorList>
    </citation>
    <scope>NUCLEOTIDE SEQUENCE [LARGE SCALE GENOMIC DNA]</scope>
    <source>
        <strain evidence="2 3">TBRC 17660</strain>
    </source>
</reference>
<dbReference type="EMBL" id="JAVBIK010000001">
    <property type="protein sequence ID" value="MDT7518072.1"/>
    <property type="molecule type" value="Genomic_DNA"/>
</dbReference>
<sequence length="294" mass="32622">MLPHRSKRYAGIDGEIPRLKLATGWQLLLIGFMVVTLLAVVFPRKELVAKLYEQETLDELTLSYIQNLYRASAGNLDVALLLARVQQQKLDLPTLRLMLLSAAAEGDLRQRTAARTILLSAYDRRLQKSTNAEQLAELRQGLPAFLDPALTDPMTESMAQQFADLAFTLDNPDAGLQFIAKNQKSSGPDALERYAVRGLARGNYEQAARYYFMAQQHTEPYTDKRRLFMAGVDTLMAGGLYARAMSAANTHLGALAQDRVTLRYLARVALAAGYPNEANAYARALIFQPQGAQP</sequence>
<organism evidence="2 3">
    <name type="scientific">Rhodoferax potami</name>
    <dbReference type="NCBI Taxonomy" id="3068338"/>
    <lineage>
        <taxon>Bacteria</taxon>
        <taxon>Pseudomonadati</taxon>
        <taxon>Pseudomonadota</taxon>
        <taxon>Betaproteobacteria</taxon>
        <taxon>Burkholderiales</taxon>
        <taxon>Comamonadaceae</taxon>
        <taxon>Rhodoferax</taxon>
    </lineage>
</organism>
<keyword evidence="1" id="KW-0472">Membrane</keyword>
<gene>
    <name evidence="2" type="ORF">RAE19_04875</name>
</gene>
<keyword evidence="1" id="KW-0812">Transmembrane</keyword>
<protein>
    <recommendedName>
        <fullName evidence="4">Tetratricopeptide repeat protein</fullName>
    </recommendedName>
</protein>
<evidence type="ECO:0000313" key="3">
    <source>
        <dbReference type="Proteomes" id="UP001321700"/>
    </source>
</evidence>
<keyword evidence="1" id="KW-1133">Transmembrane helix</keyword>
<dbReference type="Proteomes" id="UP001321700">
    <property type="component" value="Unassembled WGS sequence"/>
</dbReference>
<evidence type="ECO:0000313" key="2">
    <source>
        <dbReference type="EMBL" id="MDT7518072.1"/>
    </source>
</evidence>
<name>A0ABU3KLD0_9BURK</name>
<feature type="transmembrane region" description="Helical" evidence="1">
    <location>
        <begin position="21"/>
        <end position="42"/>
    </location>
</feature>
<proteinExistence type="predicted"/>
<keyword evidence="3" id="KW-1185">Reference proteome</keyword>
<comment type="caution">
    <text evidence="2">The sequence shown here is derived from an EMBL/GenBank/DDBJ whole genome shotgun (WGS) entry which is preliminary data.</text>
</comment>
<dbReference type="RefSeq" id="WP_313873854.1">
    <property type="nucleotide sequence ID" value="NZ_JAVBIK010000001.1"/>
</dbReference>
<evidence type="ECO:0008006" key="4">
    <source>
        <dbReference type="Google" id="ProtNLM"/>
    </source>
</evidence>
<evidence type="ECO:0000256" key="1">
    <source>
        <dbReference type="SAM" id="Phobius"/>
    </source>
</evidence>
<accession>A0ABU3KLD0</accession>